<feature type="signal peptide" evidence="1">
    <location>
        <begin position="1"/>
        <end position="24"/>
    </location>
</feature>
<gene>
    <name evidence="2" type="ORF">ACHKAR_02600</name>
</gene>
<dbReference type="Proteomes" id="UP001610063">
    <property type="component" value="Unassembled WGS sequence"/>
</dbReference>
<dbReference type="RefSeq" id="WP_395416050.1">
    <property type="nucleotide sequence ID" value="NZ_JBIPKE010000011.1"/>
</dbReference>
<name>A0ABW7N3Y6_9BACT</name>
<comment type="caution">
    <text evidence="2">The sequence shown here is derived from an EMBL/GenBank/DDBJ whole genome shotgun (WGS) entry which is preliminary data.</text>
</comment>
<accession>A0ABW7N3Y6</accession>
<dbReference type="EMBL" id="JBIPKE010000011">
    <property type="protein sequence ID" value="MFH6982307.1"/>
    <property type="molecule type" value="Genomic_DNA"/>
</dbReference>
<organism evidence="2 3">
    <name type="scientific">Marinoscillum luteum</name>
    <dbReference type="NCBI Taxonomy" id="861051"/>
    <lineage>
        <taxon>Bacteria</taxon>
        <taxon>Pseudomonadati</taxon>
        <taxon>Bacteroidota</taxon>
        <taxon>Cytophagia</taxon>
        <taxon>Cytophagales</taxon>
        <taxon>Reichenbachiellaceae</taxon>
        <taxon>Marinoscillum</taxon>
    </lineage>
</organism>
<evidence type="ECO:0000256" key="1">
    <source>
        <dbReference type="SAM" id="SignalP"/>
    </source>
</evidence>
<evidence type="ECO:0000313" key="2">
    <source>
        <dbReference type="EMBL" id="MFH6982307.1"/>
    </source>
</evidence>
<reference evidence="2 3" key="1">
    <citation type="journal article" date="2013" name="Int. J. Syst. Evol. Microbiol.">
        <title>Marinoscillum luteum sp. nov., isolated from marine sediment.</title>
        <authorList>
            <person name="Cha I.T."/>
            <person name="Park S.J."/>
            <person name="Kim S.J."/>
            <person name="Kim J.G."/>
            <person name="Jung M.Y."/>
            <person name="Shin K.S."/>
            <person name="Kwon K.K."/>
            <person name="Yang S.H."/>
            <person name="Seo Y.S."/>
            <person name="Rhee S.K."/>
        </authorList>
    </citation>
    <scope>NUCLEOTIDE SEQUENCE [LARGE SCALE GENOMIC DNA]</scope>
    <source>
        <strain evidence="2 3">KCTC 23939</strain>
    </source>
</reference>
<proteinExistence type="predicted"/>
<protein>
    <recommendedName>
        <fullName evidence="4">Lipoprotein</fullName>
    </recommendedName>
</protein>
<dbReference type="PROSITE" id="PS51257">
    <property type="entry name" value="PROKAR_LIPOPROTEIN"/>
    <property type="match status" value="1"/>
</dbReference>
<feature type="chain" id="PRO_5047070856" description="Lipoprotein" evidence="1">
    <location>
        <begin position="25"/>
        <end position="66"/>
    </location>
</feature>
<evidence type="ECO:0000313" key="3">
    <source>
        <dbReference type="Proteomes" id="UP001610063"/>
    </source>
</evidence>
<keyword evidence="1" id="KW-0732">Signal</keyword>
<sequence>MTKKLRLFALLGTFTLAAITISCGDDDLQSCTHCSDDAPYGTLDGGCYATLSDCESNESGNCVICQ</sequence>
<keyword evidence="3" id="KW-1185">Reference proteome</keyword>
<evidence type="ECO:0008006" key="4">
    <source>
        <dbReference type="Google" id="ProtNLM"/>
    </source>
</evidence>